<evidence type="ECO:0000256" key="2">
    <source>
        <dbReference type="SAM" id="Phobius"/>
    </source>
</evidence>
<dbReference type="Proteomes" id="UP000282084">
    <property type="component" value="Unassembled WGS sequence"/>
</dbReference>
<dbReference type="RefSeq" id="WP_170211857.1">
    <property type="nucleotide sequence ID" value="NZ_RBXO01000001.1"/>
</dbReference>
<dbReference type="EMBL" id="RBXO01000001">
    <property type="protein sequence ID" value="RKT54383.1"/>
    <property type="molecule type" value="Genomic_DNA"/>
</dbReference>
<feature type="region of interest" description="Disordered" evidence="1">
    <location>
        <begin position="1"/>
        <end position="35"/>
    </location>
</feature>
<keyword evidence="2" id="KW-0472">Membrane</keyword>
<evidence type="ECO:0000256" key="1">
    <source>
        <dbReference type="SAM" id="MobiDB-lite"/>
    </source>
</evidence>
<dbReference type="Pfam" id="PF13191">
    <property type="entry name" value="AAA_16"/>
    <property type="match status" value="1"/>
</dbReference>
<keyword evidence="2" id="KW-1133">Transmembrane helix</keyword>
<organism evidence="4 5">
    <name type="scientific">Saccharothrix australiensis</name>
    <dbReference type="NCBI Taxonomy" id="2072"/>
    <lineage>
        <taxon>Bacteria</taxon>
        <taxon>Bacillati</taxon>
        <taxon>Actinomycetota</taxon>
        <taxon>Actinomycetes</taxon>
        <taxon>Pseudonocardiales</taxon>
        <taxon>Pseudonocardiaceae</taxon>
        <taxon>Saccharothrix</taxon>
    </lineage>
</organism>
<evidence type="ECO:0000313" key="4">
    <source>
        <dbReference type="EMBL" id="RKT54383.1"/>
    </source>
</evidence>
<dbReference type="InterPro" id="IPR027417">
    <property type="entry name" value="P-loop_NTPase"/>
</dbReference>
<sequence>MTDGPGGGRTGGLGEGWAEGRGEGGSGVSGAGGSEGLGDRLRRGLAALGQEAWEHSLRQFDVRTLCRASLLPRWNRALAADLGLTTADGFPRLVERLERAGLIERGIDSSDLGPDLDQPGETFWIRSRYRREIGDHLRERLGRALQAEYEALCRLVDGLRPDDPQLRLWLAVRRFQHDPSGRSLLDRVDGLLGTGDVPAAAATVATARLVSDVIGGTLEGAVTRAQWRLDREYRTADDLDHLRGYFRRADIEEAIRRLVATPDDAPPGAPWALHLMGDAGVGKTMVLRYLASGRFAEEHGLAPFPVARVDFDHLDPRYPEQRPVELLVALTDQLLGFAPSRSAEHYHRSVHDTAEALHEELARPEPDAGQARTLVAGAVERFARLVEETGRPVVLVLDTCEELAKLYAPGVSAPAIDRTFDLLERLHERVPQVRVVFAGRRWLVPPDSRRYGGPRLRPRPYVSVLRIAGFTAAEADRFLDSRSVPDALRPALLERSAVRGTDRYNPFELESYCSWVRSDGDLVAGDLLDAPGDPYIERRIVARVQDPAVFAALPAAVALGRFDLPLISPALRRAGVEPGAAFDGLAAQEWINVVRLNPDGRPGVVEVDEHIRDRIRNVLGTGDLGAPLDERRLGRDAATVIEQTELSDVAAETVEAAMRLLPSDEAAALWEGIDRRVTRHDEWGWAMQVTSRIAAVEAERPTPGSVLAAVLATQAAARVHTGQRQGLAELWTEVQRSAPHHPLAGQRESLALRAQFGRFASGHRVEAADWNDLAGRALGRPDIADSVLAALDTAVAHPPVADAHAATVDRLLSALGDHPVPQIAAHALILRCGLVLRRGRPTDPAPLAARAVELLEGAREPAKQRDWVAPRGLLDRARLMRVLVALYGGEPLPEATWRPWRADALRRGEEDVDADRLIAATLDYELCHGVVPVKSLAVPLPHHSWSDTGWLHFGLGRPWVLAVADALSAAGRPWVAADLLGRHRRAAVASGEDARVVEYCELALLRLCRRHRTTEWAPVVRLAHEGTPRVRDEAWLVRRLVDDAEPARPLLGSAYGYWRCAPESQPPEPPDWQPADHLDAWEAAVLATDDLLHPVIPDTARARGVVALAAGEVRGLAAPARGANLLRVAREEFGGAGDHDAADQAATLAARLDRRARSETSAERAPVESIGVGTAARNLFRAITADLAAHHLPSLVALVALPLLTALFVTALPQWAAYVMVGGYAAAAVSALLVHLVGDRDFTPVDVVAVGSTSAGRVDLTTVDAVLLDEFDGGASNRLRRLANYTKWVSLGRRRLPEDDAPAPVAEVDVKARSSPVATLRVHHPVALEVQRDLQVLAWEQWIGRARSRWAARPLVFRVHTGGRRRPPDQRRNASVATFHGPAHLEPERSRHDATADRLLLHLVGTPVTTTAGPQFRVRDWTGDDDGYARGSRAADREVLLDIDEATSRPTGVVVLQAEPVDHGPLPLDETRADFVRCAVAAVDRGVGTVLVVPPLTDDLALRVVRLIWGVAAHGTPGTRAVLSAFAEIRDLVAAAETGSAGTTPASLDLILFHRRIDHEETQ</sequence>
<accession>A0A495W0W3</accession>
<feature type="region of interest" description="Disordered" evidence="1">
    <location>
        <begin position="1361"/>
        <end position="1390"/>
    </location>
</feature>
<gene>
    <name evidence="4" type="ORF">C8E97_3003</name>
</gene>
<keyword evidence="2" id="KW-0812">Transmembrane</keyword>
<feature type="transmembrane region" description="Helical" evidence="2">
    <location>
        <begin position="1187"/>
        <end position="1209"/>
    </location>
</feature>
<feature type="transmembrane region" description="Helical" evidence="2">
    <location>
        <begin position="1216"/>
        <end position="1237"/>
    </location>
</feature>
<keyword evidence="5" id="KW-1185">Reference proteome</keyword>
<feature type="domain" description="Orc1-like AAA ATPase" evidence="3">
    <location>
        <begin position="252"/>
        <end position="432"/>
    </location>
</feature>
<comment type="caution">
    <text evidence="4">The sequence shown here is derived from an EMBL/GenBank/DDBJ whole genome shotgun (WGS) entry which is preliminary data.</text>
</comment>
<dbReference type="InterPro" id="IPR041664">
    <property type="entry name" value="AAA_16"/>
</dbReference>
<dbReference type="SUPFAM" id="SSF52540">
    <property type="entry name" value="P-loop containing nucleoside triphosphate hydrolases"/>
    <property type="match status" value="1"/>
</dbReference>
<reference evidence="4 5" key="1">
    <citation type="submission" date="2018-10" db="EMBL/GenBank/DDBJ databases">
        <title>Sequencing the genomes of 1000 actinobacteria strains.</title>
        <authorList>
            <person name="Klenk H.-P."/>
        </authorList>
    </citation>
    <scope>NUCLEOTIDE SEQUENCE [LARGE SCALE GENOMIC DNA]</scope>
    <source>
        <strain evidence="4 5">DSM 43800</strain>
    </source>
</reference>
<dbReference type="Gene3D" id="3.40.50.300">
    <property type="entry name" value="P-loop containing nucleotide triphosphate hydrolases"/>
    <property type="match status" value="1"/>
</dbReference>
<name>A0A495W0W3_9PSEU</name>
<proteinExistence type="predicted"/>
<evidence type="ECO:0000313" key="5">
    <source>
        <dbReference type="Proteomes" id="UP000282084"/>
    </source>
</evidence>
<protein>
    <submittedName>
        <fullName evidence="4">AAA ATPase-like protein</fullName>
    </submittedName>
</protein>
<evidence type="ECO:0000259" key="3">
    <source>
        <dbReference type="Pfam" id="PF13191"/>
    </source>
</evidence>